<keyword evidence="2" id="KW-1185">Reference proteome</keyword>
<dbReference type="OrthoDB" id="336534at2"/>
<dbReference type="EMBL" id="RBIE01000007">
    <property type="protein sequence ID" value="RKQ59092.1"/>
    <property type="molecule type" value="Genomic_DNA"/>
</dbReference>
<organism evidence="1 2">
    <name type="scientific">Thermovibrio guaymasensis</name>
    <dbReference type="NCBI Taxonomy" id="240167"/>
    <lineage>
        <taxon>Bacteria</taxon>
        <taxon>Pseudomonadati</taxon>
        <taxon>Aquificota</taxon>
        <taxon>Aquificia</taxon>
        <taxon>Desulfurobacteriales</taxon>
        <taxon>Desulfurobacteriaceae</taxon>
        <taxon>Thermovibrio</taxon>
    </lineage>
</organism>
<dbReference type="AlphaFoldDB" id="A0A420W581"/>
<gene>
    <name evidence="1" type="ORF">C7457_1731</name>
</gene>
<sequence>MLVAKSVNGILIRITEERLNHVYTGHPEMKGCENLIVETIETSDLVLEGDYGALFAVKKYEKTPVSENKYLVVVYKESSNDGFLITSYFTRRYAKWRKVLWQR</sequence>
<protein>
    <recommendedName>
        <fullName evidence="3">Phage-Barnase-EndoU-ColicinE5/D-RelE like nuclease 3 domain-containing protein</fullName>
    </recommendedName>
</protein>
<accession>A0A420W581</accession>
<evidence type="ECO:0000313" key="1">
    <source>
        <dbReference type="EMBL" id="RKQ59092.1"/>
    </source>
</evidence>
<reference evidence="1 2" key="1">
    <citation type="submission" date="2018-10" db="EMBL/GenBank/DDBJ databases">
        <title>Genomic Encyclopedia of Type Strains, Phase IV (KMG-IV): sequencing the most valuable type-strain genomes for metagenomic binning, comparative biology and taxonomic classification.</title>
        <authorList>
            <person name="Goeker M."/>
        </authorList>
    </citation>
    <scope>NUCLEOTIDE SEQUENCE [LARGE SCALE GENOMIC DNA]</scope>
    <source>
        <strain evidence="1 2">DSM 15521</strain>
    </source>
</reference>
<dbReference type="Proteomes" id="UP000280881">
    <property type="component" value="Unassembled WGS sequence"/>
</dbReference>
<comment type="caution">
    <text evidence="1">The sequence shown here is derived from an EMBL/GenBank/DDBJ whole genome shotgun (WGS) entry which is preliminary data.</text>
</comment>
<name>A0A420W581_9BACT</name>
<proteinExistence type="predicted"/>
<evidence type="ECO:0000313" key="2">
    <source>
        <dbReference type="Proteomes" id="UP000280881"/>
    </source>
</evidence>
<evidence type="ECO:0008006" key="3">
    <source>
        <dbReference type="Google" id="ProtNLM"/>
    </source>
</evidence>
<dbReference type="RefSeq" id="WP_121172049.1">
    <property type="nucleotide sequence ID" value="NZ_RBIE01000007.1"/>
</dbReference>